<evidence type="ECO:0000313" key="2">
    <source>
        <dbReference type="Proteomes" id="UP000191812"/>
    </source>
</evidence>
<protein>
    <submittedName>
        <fullName evidence="1">Uncharacterized protein</fullName>
    </submittedName>
</protein>
<dbReference type="EMBL" id="FBWH01000042">
    <property type="protein sequence ID" value="CUX58103.1"/>
    <property type="molecule type" value="Genomic_DNA"/>
</dbReference>
<organism evidence="1 2">
    <name type="scientific">Agrobacterium genomosp. 13 str. CFBP 6927</name>
    <dbReference type="NCBI Taxonomy" id="1183428"/>
    <lineage>
        <taxon>Bacteria</taxon>
        <taxon>Pseudomonadati</taxon>
        <taxon>Pseudomonadota</taxon>
        <taxon>Alphaproteobacteria</taxon>
        <taxon>Hyphomicrobiales</taxon>
        <taxon>Rhizobiaceae</taxon>
        <taxon>Rhizobium/Agrobacterium group</taxon>
        <taxon>Agrobacterium</taxon>
        <taxon>Agrobacterium tumefaciens complex</taxon>
    </lineage>
</organism>
<proteinExistence type="predicted"/>
<sequence length="130" mass="15104">MTQQDFERMSAPSFVLCGIYSQQEPQSLKVLHPEYFSGEKINSEQSRFNTEAFCCTQSWHVDHQRQGYWSAKALTPLSLDWNVIREARNRHLYLEVSTAPPISVHHSFQQWFCRSPILFPNLAVSSSRTP</sequence>
<name>A0ABP2BMR1_9HYPH</name>
<keyword evidence="2" id="KW-1185">Reference proteome</keyword>
<reference evidence="1 2" key="1">
    <citation type="submission" date="2016-01" db="EMBL/GenBank/DDBJ databases">
        <authorList>
            <person name="Regsiter A."/>
            <person name="william w."/>
        </authorList>
    </citation>
    <scope>NUCLEOTIDE SEQUENCE [LARGE SCALE GENOMIC DNA]</scope>
    <source>
        <strain evidence="1 2">CFBP 6927</strain>
    </source>
</reference>
<accession>A0ABP2BMR1</accession>
<dbReference type="Proteomes" id="UP000191812">
    <property type="component" value="Unassembled WGS sequence"/>
</dbReference>
<comment type="caution">
    <text evidence="1">The sequence shown here is derived from an EMBL/GenBank/DDBJ whole genome shotgun (WGS) entry which is preliminary data.</text>
</comment>
<evidence type="ECO:0000313" key="1">
    <source>
        <dbReference type="EMBL" id="CUX58103.1"/>
    </source>
</evidence>
<gene>
    <name evidence="1" type="ORF">AGR13a_Lc30081</name>
</gene>